<dbReference type="InterPro" id="IPR015927">
    <property type="entry name" value="Peptidase_S24_S26A/B/C"/>
</dbReference>
<proteinExistence type="inferred from homology"/>
<dbReference type="PANTHER" id="PTHR33516">
    <property type="entry name" value="LEXA REPRESSOR"/>
    <property type="match status" value="1"/>
</dbReference>
<dbReference type="SUPFAM" id="SSF53335">
    <property type="entry name" value="S-adenosyl-L-methionine-dependent methyltransferases"/>
    <property type="match status" value="1"/>
</dbReference>
<dbReference type="Pfam" id="PF01555">
    <property type="entry name" value="N6_N4_Mtase"/>
    <property type="match status" value="1"/>
</dbReference>
<dbReference type="GO" id="GO:0009432">
    <property type="term" value="P:SOS response"/>
    <property type="evidence" value="ECO:0007669"/>
    <property type="project" value="UniProtKB-UniRule"/>
</dbReference>
<evidence type="ECO:0000256" key="15">
    <source>
        <dbReference type="HAMAP-Rule" id="MF_00015"/>
    </source>
</evidence>
<dbReference type="GO" id="GO:0004252">
    <property type="term" value="F:serine-type endopeptidase activity"/>
    <property type="evidence" value="ECO:0007669"/>
    <property type="project" value="UniProtKB-UniRule"/>
</dbReference>
<gene>
    <name evidence="15" type="primary">lexA</name>
    <name evidence="20" type="ORF">COS26_02720</name>
</gene>
<evidence type="ECO:0000256" key="2">
    <source>
        <dbReference type="ARBA" id="ARBA00007484"/>
    </source>
</evidence>
<dbReference type="InterPro" id="IPR006200">
    <property type="entry name" value="LexA"/>
</dbReference>
<dbReference type="GO" id="GO:0006260">
    <property type="term" value="P:DNA replication"/>
    <property type="evidence" value="ECO:0007669"/>
    <property type="project" value="UniProtKB-UniRule"/>
</dbReference>
<dbReference type="Gene3D" id="3.40.50.150">
    <property type="entry name" value="Vaccinia Virus protein VP39"/>
    <property type="match status" value="1"/>
</dbReference>
<keyword evidence="6 15" id="KW-0235">DNA replication</keyword>
<keyword evidence="9 15" id="KW-0068">Autocatalytic cleavage</keyword>
<evidence type="ECO:0000313" key="21">
    <source>
        <dbReference type="Proteomes" id="UP000230304"/>
    </source>
</evidence>
<dbReference type="InterPro" id="IPR029063">
    <property type="entry name" value="SAM-dependent_MTases_sf"/>
</dbReference>
<feature type="domain" description="DNA methylase N-4/N-6" evidence="18">
    <location>
        <begin position="243"/>
        <end position="507"/>
    </location>
</feature>
<evidence type="ECO:0000256" key="1">
    <source>
        <dbReference type="ARBA" id="ARBA00006594"/>
    </source>
</evidence>
<comment type="similarity">
    <text evidence="1">Belongs to the N(4)/N(6)-methyltransferase family.</text>
</comment>
<accession>A0A2M7D7A5</accession>
<keyword evidence="13 15" id="KW-0234">DNA repair</keyword>
<dbReference type="InterPro" id="IPR002941">
    <property type="entry name" value="DNA_methylase_N4/N6"/>
</dbReference>
<dbReference type="InterPro" id="IPR036286">
    <property type="entry name" value="LexA/Signal_pep-like_sf"/>
</dbReference>
<dbReference type="Gene3D" id="2.10.109.10">
    <property type="entry name" value="Umud Fragment, subunit A"/>
    <property type="match status" value="1"/>
</dbReference>
<keyword evidence="8 15" id="KW-0378">Hydrolase</keyword>
<feature type="DNA-binding region" description="H-T-H motif" evidence="15">
    <location>
        <begin position="26"/>
        <end position="46"/>
    </location>
</feature>
<dbReference type="HAMAP" id="MF_00015">
    <property type="entry name" value="LexA"/>
    <property type="match status" value="1"/>
</dbReference>
<dbReference type="GO" id="GO:0006281">
    <property type="term" value="P:DNA repair"/>
    <property type="evidence" value="ECO:0007669"/>
    <property type="project" value="UniProtKB-UniRule"/>
</dbReference>
<dbReference type="InterPro" id="IPR039418">
    <property type="entry name" value="LexA-like"/>
</dbReference>
<dbReference type="PROSITE" id="PS00092">
    <property type="entry name" value="N6_MTASE"/>
    <property type="match status" value="1"/>
</dbReference>
<evidence type="ECO:0000256" key="8">
    <source>
        <dbReference type="ARBA" id="ARBA00022801"/>
    </source>
</evidence>
<evidence type="ECO:0000259" key="18">
    <source>
        <dbReference type="Pfam" id="PF01555"/>
    </source>
</evidence>
<evidence type="ECO:0000259" key="19">
    <source>
        <dbReference type="Pfam" id="PF01726"/>
    </source>
</evidence>
<dbReference type="SUPFAM" id="SSF46785">
    <property type="entry name" value="Winged helix' DNA-binding domain"/>
    <property type="match status" value="1"/>
</dbReference>
<dbReference type="InterPro" id="IPR050077">
    <property type="entry name" value="LexA_repressor"/>
</dbReference>
<evidence type="ECO:0000256" key="3">
    <source>
        <dbReference type="ARBA" id="ARBA00022491"/>
    </source>
</evidence>
<evidence type="ECO:0000256" key="7">
    <source>
        <dbReference type="ARBA" id="ARBA00022763"/>
    </source>
</evidence>
<dbReference type="Proteomes" id="UP000230304">
    <property type="component" value="Unassembled WGS sequence"/>
</dbReference>
<dbReference type="PRINTS" id="PR00508">
    <property type="entry name" value="S21N4MTFRASE"/>
</dbReference>
<feature type="domain" description="LexA repressor DNA-binding" evidence="19">
    <location>
        <begin position="3"/>
        <end position="62"/>
    </location>
</feature>
<name>A0A2M7D7A5_9BACT</name>
<dbReference type="Pfam" id="PF00717">
    <property type="entry name" value="Peptidase_S24"/>
    <property type="match status" value="1"/>
</dbReference>
<reference evidence="21" key="1">
    <citation type="submission" date="2017-09" db="EMBL/GenBank/DDBJ databases">
        <title>Depth-based differentiation of microbial function through sediment-hosted aquifers and enrichment of novel symbionts in the deep terrestrial subsurface.</title>
        <authorList>
            <person name="Probst A.J."/>
            <person name="Ladd B."/>
            <person name="Jarett J.K."/>
            <person name="Geller-Mcgrath D.E."/>
            <person name="Sieber C.M.K."/>
            <person name="Emerson J.B."/>
            <person name="Anantharaman K."/>
            <person name="Thomas B.C."/>
            <person name="Malmstrom R."/>
            <person name="Stieglmeier M."/>
            <person name="Klingl A."/>
            <person name="Woyke T."/>
            <person name="Ryan C.M."/>
            <person name="Banfield J.F."/>
        </authorList>
    </citation>
    <scope>NUCLEOTIDE SEQUENCE [LARGE SCALE GENOMIC DNA]</scope>
</reference>
<evidence type="ECO:0000256" key="4">
    <source>
        <dbReference type="ARBA" id="ARBA00022603"/>
    </source>
</evidence>
<dbReference type="SUPFAM" id="SSF51306">
    <property type="entry name" value="LexA/Signal peptidase"/>
    <property type="match status" value="1"/>
</dbReference>
<dbReference type="GO" id="GO:0003677">
    <property type="term" value="F:DNA binding"/>
    <property type="evidence" value="ECO:0007669"/>
    <property type="project" value="UniProtKB-UniRule"/>
</dbReference>
<dbReference type="InterPro" id="IPR006197">
    <property type="entry name" value="Peptidase_S24_LexA"/>
</dbReference>
<keyword evidence="12 15" id="KW-0804">Transcription</keyword>
<dbReference type="PRINTS" id="PR00726">
    <property type="entry name" value="LEXASERPTASE"/>
</dbReference>
<dbReference type="GO" id="GO:0006508">
    <property type="term" value="P:proteolysis"/>
    <property type="evidence" value="ECO:0007669"/>
    <property type="project" value="InterPro"/>
</dbReference>
<evidence type="ECO:0000256" key="13">
    <source>
        <dbReference type="ARBA" id="ARBA00023204"/>
    </source>
</evidence>
<dbReference type="EMBL" id="PEUA01000061">
    <property type="protein sequence ID" value="PIV42018.1"/>
    <property type="molecule type" value="Genomic_DNA"/>
</dbReference>
<dbReference type="EC" id="3.4.21.88" evidence="15"/>
<dbReference type="FunFam" id="2.10.109.10:FF:000001">
    <property type="entry name" value="LexA repressor"/>
    <property type="match status" value="1"/>
</dbReference>
<dbReference type="GO" id="GO:0045892">
    <property type="term" value="P:negative regulation of DNA-templated transcription"/>
    <property type="evidence" value="ECO:0007669"/>
    <property type="project" value="UniProtKB-UniRule"/>
</dbReference>
<comment type="catalytic activity">
    <reaction evidence="15">
        <text>Hydrolysis of Ala-|-Gly bond in repressor LexA.</text>
        <dbReference type="EC" id="3.4.21.88"/>
    </reaction>
</comment>
<protein>
    <recommendedName>
        <fullName evidence="15">LexA repressor</fullName>
        <ecNumber evidence="15">3.4.21.88</ecNumber>
    </recommendedName>
</protein>
<evidence type="ECO:0000259" key="17">
    <source>
        <dbReference type="Pfam" id="PF00717"/>
    </source>
</evidence>
<evidence type="ECO:0000256" key="10">
    <source>
        <dbReference type="ARBA" id="ARBA00023015"/>
    </source>
</evidence>
<evidence type="ECO:0000256" key="6">
    <source>
        <dbReference type="ARBA" id="ARBA00022705"/>
    </source>
</evidence>
<feature type="active site" description="For autocatalytic cleavage activity" evidence="15">
    <location>
        <position position="156"/>
    </location>
</feature>
<dbReference type="Gene3D" id="1.10.10.10">
    <property type="entry name" value="Winged helix-like DNA-binding domain superfamily/Winged helix DNA-binding domain"/>
    <property type="match status" value="1"/>
</dbReference>
<dbReference type="InterPro" id="IPR036388">
    <property type="entry name" value="WH-like_DNA-bd_sf"/>
</dbReference>
<dbReference type="CDD" id="cd06529">
    <property type="entry name" value="S24_LexA-like"/>
    <property type="match status" value="1"/>
</dbReference>
<comment type="function">
    <text evidence="15">Represses a number of genes involved in the response to DNA damage (SOS response), including recA and lexA. In the presence of single-stranded DNA, RecA interacts with LexA causing an autocatalytic cleavage which disrupts the DNA-binding part of LexA, leading to derepression of the SOS regulon and eventually DNA repair.</text>
</comment>
<evidence type="ECO:0000256" key="12">
    <source>
        <dbReference type="ARBA" id="ARBA00023163"/>
    </source>
</evidence>
<comment type="similarity">
    <text evidence="2 15 16">Belongs to the peptidase S24 family.</text>
</comment>
<feature type="site" description="Cleavage; by autolysis" evidence="15">
    <location>
        <begin position="83"/>
        <end position="84"/>
    </location>
</feature>
<comment type="subunit">
    <text evidence="15">Homodimer.</text>
</comment>
<organism evidence="20 21">
    <name type="scientific">Candidatus Nealsonbacteria bacterium CG02_land_8_20_14_3_00_40_11</name>
    <dbReference type="NCBI Taxonomy" id="1974700"/>
    <lineage>
        <taxon>Bacteria</taxon>
        <taxon>Candidatus Nealsoniibacteriota</taxon>
    </lineage>
</organism>
<dbReference type="InterPro" id="IPR036390">
    <property type="entry name" value="WH_DNA-bd_sf"/>
</dbReference>
<keyword evidence="4" id="KW-0489">Methyltransferase</keyword>
<feature type="active site" description="For autocatalytic cleavage activity" evidence="15">
    <location>
        <position position="118"/>
    </location>
</feature>
<keyword evidence="7 15" id="KW-0227">DNA damage</keyword>
<evidence type="ECO:0000256" key="14">
    <source>
        <dbReference type="ARBA" id="ARBA00023236"/>
    </source>
</evidence>
<feature type="domain" description="Peptidase S24/S26A/S26B/S26C" evidence="17">
    <location>
        <begin position="76"/>
        <end position="193"/>
    </location>
</feature>
<evidence type="ECO:0000256" key="5">
    <source>
        <dbReference type="ARBA" id="ARBA00022679"/>
    </source>
</evidence>
<keyword evidence="11 15" id="KW-0238">DNA-binding</keyword>
<dbReference type="InterPro" id="IPR002052">
    <property type="entry name" value="DNA_methylase_N6_adenine_CS"/>
</dbReference>
<evidence type="ECO:0000256" key="9">
    <source>
        <dbReference type="ARBA" id="ARBA00022813"/>
    </source>
</evidence>
<dbReference type="AlphaFoldDB" id="A0A2M7D7A5"/>
<evidence type="ECO:0000256" key="16">
    <source>
        <dbReference type="RuleBase" id="RU003991"/>
    </source>
</evidence>
<evidence type="ECO:0000256" key="11">
    <source>
        <dbReference type="ARBA" id="ARBA00023125"/>
    </source>
</evidence>
<dbReference type="InterPro" id="IPR006199">
    <property type="entry name" value="LexA_DNA-bd_dom"/>
</dbReference>
<dbReference type="GO" id="GO:0008170">
    <property type="term" value="F:N-methyltransferase activity"/>
    <property type="evidence" value="ECO:0007669"/>
    <property type="project" value="InterPro"/>
</dbReference>
<sequence>MPTKRQKQILDFITSFKKKRGFSPSLEEIKRHLKLSSVSTIHFHIKRLKEEGYLDKGENRPRSILVYESQQMVKIPLLGSIAAGQPIEAIQEKEIIAVPKTKLPRSGNLYALKVIGNSMIDENINDGDVILVKEQSTADNGQKVVALIDNHEATLKTLYKEKRQIRLQPANKEYEPIIIKNGEREIIIQGLVIDVIKNEILSPEIKERFEIEKHFKKFEKLPLNKIICGDAVEELKRLPNNSIDLIIADPPYWKVINEKWDYKWRTENDYIFWCKQWLKELSRVVKKIGCFYLFGYFRTLSYLLPEIEREGFSLRQQIIINKGVQAISGRATKNYKMFPNVTESVLFFARNNQPEIKRFLLEKQKKAGLTAKEINDKMEVKSNGGGLWSLYTGENILAQIPTKEQWEKLEKILNFKKPYSEVNFVFNPQMGFTDVWSDINFYKEKRYHPTQKPLQLIERLIKASSDEGMVVLDPFIGAGSTALACLNLNRNYIGIDLDEKYVKISKERIEQLKRTPKLF</sequence>
<comment type="caution">
    <text evidence="20">The sequence shown here is derived from an EMBL/GenBank/DDBJ whole genome shotgun (WGS) entry which is preliminary data.</text>
</comment>
<dbReference type="NCBIfam" id="TIGR00498">
    <property type="entry name" value="lexA"/>
    <property type="match status" value="1"/>
</dbReference>
<dbReference type="InterPro" id="IPR001091">
    <property type="entry name" value="RM_Methyltransferase"/>
</dbReference>
<dbReference type="Pfam" id="PF01726">
    <property type="entry name" value="LexA_DNA_bind"/>
    <property type="match status" value="1"/>
</dbReference>
<keyword evidence="3 15" id="KW-0678">Repressor</keyword>
<keyword evidence="14 15" id="KW-0742">SOS response</keyword>
<dbReference type="PANTHER" id="PTHR33516:SF2">
    <property type="entry name" value="LEXA REPRESSOR-RELATED"/>
    <property type="match status" value="1"/>
</dbReference>
<dbReference type="GO" id="GO:0032259">
    <property type="term" value="P:methylation"/>
    <property type="evidence" value="ECO:0007669"/>
    <property type="project" value="UniProtKB-KW"/>
</dbReference>
<evidence type="ECO:0000313" key="20">
    <source>
        <dbReference type="EMBL" id="PIV42018.1"/>
    </source>
</evidence>
<keyword evidence="10 15" id="KW-0805">Transcription regulation</keyword>
<keyword evidence="5" id="KW-0808">Transferase</keyword>